<accession>A0A6P7TVH2</accession>
<dbReference type="PANTHER" id="PTHR18901">
    <property type="entry name" value="2-DEOXYGLUCOSE-6-PHOSPHATE PHOSPHATASE 2"/>
    <property type="match status" value="1"/>
</dbReference>
<dbReference type="Gene3D" id="3.40.50.1000">
    <property type="entry name" value="HAD superfamily/HAD-like"/>
    <property type="match status" value="1"/>
</dbReference>
<dbReference type="PANTHER" id="PTHR18901:SF38">
    <property type="entry name" value="PSEUDOURIDINE-5'-PHOSPHATASE"/>
    <property type="match status" value="1"/>
</dbReference>
<dbReference type="NCBIfam" id="TIGR01509">
    <property type="entry name" value="HAD-SF-IA-v3"/>
    <property type="match status" value="1"/>
</dbReference>
<dbReference type="KEGG" id="osn:115227162"/>
<organism evidence="1 2">
    <name type="scientific">Octopus sinensis</name>
    <name type="common">East Asian common octopus</name>
    <dbReference type="NCBI Taxonomy" id="2607531"/>
    <lineage>
        <taxon>Eukaryota</taxon>
        <taxon>Metazoa</taxon>
        <taxon>Spiralia</taxon>
        <taxon>Lophotrochozoa</taxon>
        <taxon>Mollusca</taxon>
        <taxon>Cephalopoda</taxon>
        <taxon>Coleoidea</taxon>
        <taxon>Octopodiformes</taxon>
        <taxon>Octopoda</taxon>
        <taxon>Incirrata</taxon>
        <taxon>Octopodidae</taxon>
        <taxon>Octopus</taxon>
    </lineage>
</organism>
<dbReference type="InterPro" id="IPR023214">
    <property type="entry name" value="HAD_sf"/>
</dbReference>
<gene>
    <name evidence="2" type="primary">LOC115227162</name>
</gene>
<dbReference type="Gene3D" id="1.10.150.240">
    <property type="entry name" value="Putative phosphatase, domain 2"/>
    <property type="match status" value="1"/>
</dbReference>
<dbReference type="AlphaFoldDB" id="A0A6P7TVH2"/>
<dbReference type="SUPFAM" id="SSF56784">
    <property type="entry name" value="HAD-like"/>
    <property type="match status" value="1"/>
</dbReference>
<dbReference type="InterPro" id="IPR006439">
    <property type="entry name" value="HAD-SF_hydro_IA"/>
</dbReference>
<name>A0A6P7TVH2_9MOLL</name>
<dbReference type="RefSeq" id="XP_029653935.1">
    <property type="nucleotide sequence ID" value="XM_029798075.1"/>
</dbReference>
<dbReference type="InterPro" id="IPR023198">
    <property type="entry name" value="PGP-like_dom2"/>
</dbReference>
<dbReference type="GO" id="GO:0016791">
    <property type="term" value="F:phosphatase activity"/>
    <property type="evidence" value="ECO:0007669"/>
    <property type="project" value="TreeGrafter"/>
</dbReference>
<dbReference type="Pfam" id="PF00702">
    <property type="entry name" value="Hydrolase"/>
    <property type="match status" value="1"/>
</dbReference>
<protein>
    <submittedName>
        <fullName evidence="2">Probable pseudouridine-5'-phosphatase</fullName>
    </submittedName>
</protein>
<keyword evidence="1" id="KW-1185">Reference proteome</keyword>
<reference evidence="2" key="1">
    <citation type="submission" date="2025-08" db="UniProtKB">
        <authorList>
            <consortium name="RefSeq"/>
        </authorList>
    </citation>
    <scope>IDENTIFICATION</scope>
</reference>
<evidence type="ECO:0000313" key="1">
    <source>
        <dbReference type="Proteomes" id="UP000515154"/>
    </source>
</evidence>
<sequence length="308" mass="35169">MIPNCVLGIEQFATEIELMTGKRPGIIWKTTFLVLAPVSCLFHYSIMRSRKPKTARSSLNFRINSLRSSFVLASSVKSSSLQKLLMFLLPIYCNYSENVYKMLISKLFSSYGKEYTQEIRQKIMGTSLNDSARVFNGWHYWLAQTEIGIPLNGDEIRQYLGELGSVHFRHIPGVERLIRHLHKHGIPMGYATSSGLEEHQMKTESHRELFSLFSHGLCVPNDSEVLRGKPYPDCYQVCANRFRNPPSDCLVFEDSINGAWAGIRAGMQVVWIPDQVVQDNQLDMQVKLRIDSFENFKPEKVGLPPYLG</sequence>
<dbReference type="Proteomes" id="UP000515154">
    <property type="component" value="Unplaced"/>
</dbReference>
<evidence type="ECO:0000313" key="2">
    <source>
        <dbReference type="RefSeq" id="XP_029653935.1"/>
    </source>
</evidence>
<dbReference type="InterPro" id="IPR036412">
    <property type="entry name" value="HAD-like_sf"/>
</dbReference>
<proteinExistence type="predicted"/>